<accession>A0A5B6THL6</accession>
<evidence type="ECO:0000313" key="2">
    <source>
        <dbReference type="Proteomes" id="UP000324133"/>
    </source>
</evidence>
<name>A0A5B6THL6_9BACT</name>
<dbReference type="RefSeq" id="WP_149089393.1">
    <property type="nucleotide sequence ID" value="NZ_VKKY01000001.1"/>
</dbReference>
<reference evidence="1 2" key="1">
    <citation type="submission" date="2019-07" db="EMBL/GenBank/DDBJ databases">
        <title>Rufibacter sp. nov., isolated from lake sediment.</title>
        <authorList>
            <person name="Qu J.-H."/>
        </authorList>
    </citation>
    <scope>NUCLEOTIDE SEQUENCE [LARGE SCALE GENOMIC DNA]</scope>
    <source>
        <strain evidence="1 2">NBS58-1</strain>
    </source>
</reference>
<dbReference type="EMBL" id="VKKY01000001">
    <property type="protein sequence ID" value="KAA3439753.1"/>
    <property type="molecule type" value="Genomic_DNA"/>
</dbReference>
<proteinExistence type="predicted"/>
<evidence type="ECO:0000313" key="1">
    <source>
        <dbReference type="EMBL" id="KAA3439753.1"/>
    </source>
</evidence>
<keyword evidence="2" id="KW-1185">Reference proteome</keyword>
<protein>
    <submittedName>
        <fullName evidence="1">Uncharacterized protein</fullName>
    </submittedName>
</protein>
<dbReference type="AlphaFoldDB" id="A0A5B6THL6"/>
<dbReference type="Proteomes" id="UP000324133">
    <property type="component" value="Unassembled WGS sequence"/>
</dbReference>
<comment type="caution">
    <text evidence="1">The sequence shown here is derived from an EMBL/GenBank/DDBJ whole genome shotgun (WGS) entry which is preliminary data.</text>
</comment>
<organism evidence="1 2">
    <name type="scientific">Rufibacter hautae</name>
    <dbReference type="NCBI Taxonomy" id="2595005"/>
    <lineage>
        <taxon>Bacteria</taxon>
        <taxon>Pseudomonadati</taxon>
        <taxon>Bacteroidota</taxon>
        <taxon>Cytophagia</taxon>
        <taxon>Cytophagales</taxon>
        <taxon>Hymenobacteraceae</taxon>
        <taxon>Rufibacter</taxon>
    </lineage>
</organism>
<dbReference type="OrthoDB" id="5517323at2"/>
<gene>
    <name evidence="1" type="ORF">FOA19_03490</name>
</gene>
<sequence length="98" mass="11255">MDIQWNSLHDSSIKEISIDWEREILTIEISTTALSFPEIRRAFIKAENVTSLLCPMKSPWGKSKSINEVKQIGKKLKIEMQSGDTIVIEATLFKLEEF</sequence>